<proteinExistence type="inferred from homology"/>
<dbReference type="InterPro" id="IPR002347">
    <property type="entry name" value="SDR_fam"/>
</dbReference>
<dbReference type="CDD" id="cd05233">
    <property type="entry name" value="SDR_c"/>
    <property type="match status" value="1"/>
</dbReference>
<dbReference type="AlphaFoldDB" id="A0A7X1F482"/>
<dbReference type="FunFam" id="3.40.50.720:FF:000084">
    <property type="entry name" value="Short-chain dehydrogenase reductase"/>
    <property type="match status" value="1"/>
</dbReference>
<evidence type="ECO:0000313" key="3">
    <source>
        <dbReference type="EMBL" id="MBC2650112.1"/>
    </source>
</evidence>
<gene>
    <name evidence="3" type="ORF">H7F49_00170</name>
</gene>
<dbReference type="EMBL" id="JACLAU010000001">
    <property type="protein sequence ID" value="MBC2650112.1"/>
    <property type="molecule type" value="Genomic_DNA"/>
</dbReference>
<dbReference type="Pfam" id="PF13561">
    <property type="entry name" value="adh_short_C2"/>
    <property type="match status" value="1"/>
</dbReference>
<accession>A0A7X1F482</accession>
<dbReference type="PRINTS" id="PR00081">
    <property type="entry name" value="GDHRDH"/>
</dbReference>
<keyword evidence="4" id="KW-1185">Reference proteome</keyword>
<dbReference type="PROSITE" id="PS00061">
    <property type="entry name" value="ADH_SHORT"/>
    <property type="match status" value="1"/>
</dbReference>
<keyword evidence="2" id="KW-0560">Oxidoreductase</keyword>
<dbReference type="PANTHER" id="PTHR42760:SF115">
    <property type="entry name" value="3-OXOACYL-[ACYL-CARRIER-PROTEIN] REDUCTASE FABG"/>
    <property type="match status" value="1"/>
</dbReference>
<evidence type="ECO:0000256" key="2">
    <source>
        <dbReference type="ARBA" id="ARBA00023002"/>
    </source>
</evidence>
<dbReference type="Gene3D" id="3.40.50.720">
    <property type="entry name" value="NAD(P)-binding Rossmann-like Domain"/>
    <property type="match status" value="1"/>
</dbReference>
<sequence>MARQLEGRTALVTGGGMGVGQGIARALAAEGAAVMIAQRGLEGAEVEAAHLRETYGVRAVARRVDVTVREEVDAMVAAALAEFGRLDVLVNNAGASFPKRLEKHSDEDMQSAMLVNYWSAFWAMRAAFPAMRDQGFGRVINLGSLNGVNAHMFTVGYNVSKEALRALTRTAAVEWGGYGITANVICPSALSPAAKAYFDASPDMANAILAQVPVGRFGEATRDIGPVAAFLASEASAYMTGNTLFVDGGGHINGVPWRPEVED</sequence>
<dbReference type="RefSeq" id="WP_185681541.1">
    <property type="nucleotide sequence ID" value="NZ_JACLAU010000001.1"/>
</dbReference>
<evidence type="ECO:0000313" key="4">
    <source>
        <dbReference type="Proteomes" id="UP000520156"/>
    </source>
</evidence>
<comment type="similarity">
    <text evidence="1">Belongs to the short-chain dehydrogenases/reductases (SDR) family.</text>
</comment>
<dbReference type="PRINTS" id="PR00080">
    <property type="entry name" value="SDRFAMILY"/>
</dbReference>
<dbReference type="InterPro" id="IPR036291">
    <property type="entry name" value="NAD(P)-bd_dom_sf"/>
</dbReference>
<dbReference type="GO" id="GO:0016616">
    <property type="term" value="F:oxidoreductase activity, acting on the CH-OH group of donors, NAD or NADP as acceptor"/>
    <property type="evidence" value="ECO:0007669"/>
    <property type="project" value="TreeGrafter"/>
</dbReference>
<dbReference type="InterPro" id="IPR020904">
    <property type="entry name" value="Sc_DH/Rdtase_CS"/>
</dbReference>
<evidence type="ECO:0000256" key="1">
    <source>
        <dbReference type="ARBA" id="ARBA00006484"/>
    </source>
</evidence>
<name>A0A7X1F482_9SPHN</name>
<dbReference type="SUPFAM" id="SSF51735">
    <property type="entry name" value="NAD(P)-binding Rossmann-fold domains"/>
    <property type="match status" value="1"/>
</dbReference>
<reference evidence="3 4" key="1">
    <citation type="submission" date="2020-08" db="EMBL/GenBank/DDBJ databases">
        <title>The genome sequence of Novosphingobium flavum 4Y4.</title>
        <authorList>
            <person name="Liu Y."/>
        </authorList>
    </citation>
    <scope>NUCLEOTIDE SEQUENCE [LARGE SCALE GENOMIC DNA]</scope>
    <source>
        <strain evidence="3 4">4Y4</strain>
    </source>
</reference>
<comment type="caution">
    <text evidence="3">The sequence shown here is derived from an EMBL/GenBank/DDBJ whole genome shotgun (WGS) entry which is preliminary data.</text>
</comment>
<protein>
    <submittedName>
        <fullName evidence="3">SDR family oxidoreductase</fullName>
    </submittedName>
</protein>
<dbReference type="PANTHER" id="PTHR42760">
    <property type="entry name" value="SHORT-CHAIN DEHYDROGENASES/REDUCTASES FAMILY MEMBER"/>
    <property type="match status" value="1"/>
</dbReference>
<dbReference type="Proteomes" id="UP000520156">
    <property type="component" value="Unassembled WGS sequence"/>
</dbReference>
<organism evidence="3 4">
    <name type="scientific">Novosphingobium aerophilum</name>
    <dbReference type="NCBI Taxonomy" id="2839843"/>
    <lineage>
        <taxon>Bacteria</taxon>
        <taxon>Pseudomonadati</taxon>
        <taxon>Pseudomonadota</taxon>
        <taxon>Alphaproteobacteria</taxon>
        <taxon>Sphingomonadales</taxon>
        <taxon>Sphingomonadaceae</taxon>
        <taxon>Novosphingobium</taxon>
    </lineage>
</organism>